<dbReference type="GO" id="GO:0052621">
    <property type="term" value="F:diguanylate cyclase activity"/>
    <property type="evidence" value="ECO:0007669"/>
    <property type="project" value="TreeGrafter"/>
</dbReference>
<dbReference type="NCBIfam" id="TIGR00254">
    <property type="entry name" value="GGDEF"/>
    <property type="match status" value="1"/>
</dbReference>
<feature type="transmembrane region" description="Helical" evidence="1">
    <location>
        <begin position="176"/>
        <end position="193"/>
    </location>
</feature>
<dbReference type="OrthoDB" id="9804955at2"/>
<keyword evidence="1" id="KW-0812">Transmembrane</keyword>
<feature type="transmembrane region" description="Helical" evidence="1">
    <location>
        <begin position="6"/>
        <end position="23"/>
    </location>
</feature>
<dbReference type="InterPro" id="IPR000160">
    <property type="entry name" value="GGDEF_dom"/>
</dbReference>
<keyword evidence="1" id="KW-0472">Membrane</keyword>
<feature type="transmembrane region" description="Helical" evidence="1">
    <location>
        <begin position="74"/>
        <end position="92"/>
    </location>
</feature>
<reference evidence="3 4" key="1">
    <citation type="submission" date="2016-10" db="EMBL/GenBank/DDBJ databases">
        <authorList>
            <person name="de Groot N.N."/>
        </authorList>
    </citation>
    <scope>NUCLEOTIDE SEQUENCE [LARGE SCALE GENOMIC DNA]</scope>
    <source>
        <strain evidence="3 4">DSM 5522</strain>
    </source>
</reference>
<sequence length="376" mass="43709">MKIPAWMIIDVFCLLILCFILQKQKALKIMKFKELLEYYFIVVVTMAVFLADLLAQSCVYYFNDPEVAVTATYVKYIIMPLTIPSFFEYIISQMQKKPLINVKYIRVIEAIFMFTALFIVLVSIFNGWAIRFNDKGEVYEGSKFKVLLFLLLFLGVFLELFVFLHRKHFDAQHVNTLIVFSIPPALGAILYTISTQYPFFAIGITYSLMVTYVNILNRNSEVDYLTRAYNRQKFELVLDDMIREASNEDFTFAVMMIDINKLKEINECFGNEVGDEVLIELVRVLNSNIRKTDFISRVGGDEFCAIIKNNDYQELDALAESIKNQINKYRIDSNPGFKISVSIGYDIYDTEKKLSARQFIGMVDWKMYADKERSMG</sequence>
<proteinExistence type="predicted"/>
<evidence type="ECO:0000313" key="4">
    <source>
        <dbReference type="Proteomes" id="UP000198838"/>
    </source>
</evidence>
<dbReference type="STRING" id="1120918.SAMN05216249_12113"/>
<evidence type="ECO:0000256" key="1">
    <source>
        <dbReference type="SAM" id="Phobius"/>
    </source>
</evidence>
<dbReference type="InterPro" id="IPR050469">
    <property type="entry name" value="Diguanylate_Cyclase"/>
</dbReference>
<dbReference type="PROSITE" id="PS50887">
    <property type="entry name" value="GGDEF"/>
    <property type="match status" value="1"/>
</dbReference>
<dbReference type="SUPFAM" id="SSF55073">
    <property type="entry name" value="Nucleotide cyclase"/>
    <property type="match status" value="1"/>
</dbReference>
<dbReference type="CDD" id="cd01949">
    <property type="entry name" value="GGDEF"/>
    <property type="match status" value="1"/>
</dbReference>
<dbReference type="AlphaFoldDB" id="A0A1I1A5N4"/>
<feature type="transmembrane region" description="Helical" evidence="1">
    <location>
        <begin position="104"/>
        <end position="126"/>
    </location>
</feature>
<keyword evidence="4" id="KW-1185">Reference proteome</keyword>
<evidence type="ECO:0000313" key="3">
    <source>
        <dbReference type="EMBL" id="SFB32686.1"/>
    </source>
</evidence>
<accession>A0A1I1A5N4</accession>
<feature type="transmembrane region" description="Helical" evidence="1">
    <location>
        <begin position="146"/>
        <end position="164"/>
    </location>
</feature>
<dbReference type="Pfam" id="PF00990">
    <property type="entry name" value="GGDEF"/>
    <property type="match status" value="1"/>
</dbReference>
<dbReference type="SMART" id="SM00267">
    <property type="entry name" value="GGDEF"/>
    <property type="match status" value="1"/>
</dbReference>
<gene>
    <name evidence="3" type="ORF">SAMN05216249_12113</name>
</gene>
<feature type="domain" description="GGDEF" evidence="2">
    <location>
        <begin position="250"/>
        <end position="376"/>
    </location>
</feature>
<dbReference type="InterPro" id="IPR043128">
    <property type="entry name" value="Rev_trsase/Diguanyl_cyclase"/>
</dbReference>
<name>A0A1I1A5N4_9FIRM</name>
<dbReference type="EMBL" id="FOJY01000021">
    <property type="protein sequence ID" value="SFB32686.1"/>
    <property type="molecule type" value="Genomic_DNA"/>
</dbReference>
<dbReference type="InterPro" id="IPR029787">
    <property type="entry name" value="Nucleotide_cyclase"/>
</dbReference>
<dbReference type="PANTHER" id="PTHR45138">
    <property type="entry name" value="REGULATORY COMPONENTS OF SENSORY TRANSDUCTION SYSTEM"/>
    <property type="match status" value="1"/>
</dbReference>
<dbReference type="PANTHER" id="PTHR45138:SF9">
    <property type="entry name" value="DIGUANYLATE CYCLASE DGCM-RELATED"/>
    <property type="match status" value="1"/>
</dbReference>
<keyword evidence="1" id="KW-1133">Transmembrane helix</keyword>
<dbReference type="RefSeq" id="WP_092874146.1">
    <property type="nucleotide sequence ID" value="NZ_FOJY01000021.1"/>
</dbReference>
<feature type="transmembrane region" description="Helical" evidence="1">
    <location>
        <begin position="199"/>
        <end position="217"/>
    </location>
</feature>
<organism evidence="3 4">
    <name type="scientific">Acetitomaculum ruminis DSM 5522</name>
    <dbReference type="NCBI Taxonomy" id="1120918"/>
    <lineage>
        <taxon>Bacteria</taxon>
        <taxon>Bacillati</taxon>
        <taxon>Bacillota</taxon>
        <taxon>Clostridia</taxon>
        <taxon>Lachnospirales</taxon>
        <taxon>Lachnospiraceae</taxon>
        <taxon>Acetitomaculum</taxon>
    </lineage>
</organism>
<protein>
    <submittedName>
        <fullName evidence="3">Diguanylate cyclase (GGDEF) domain-containing protein</fullName>
    </submittedName>
</protein>
<evidence type="ECO:0000259" key="2">
    <source>
        <dbReference type="PROSITE" id="PS50887"/>
    </source>
</evidence>
<dbReference type="Proteomes" id="UP000198838">
    <property type="component" value="Unassembled WGS sequence"/>
</dbReference>
<dbReference type="Gene3D" id="3.30.70.270">
    <property type="match status" value="1"/>
</dbReference>
<feature type="transmembrane region" description="Helical" evidence="1">
    <location>
        <begin position="35"/>
        <end position="62"/>
    </location>
</feature>